<dbReference type="EMBL" id="CP016199">
    <property type="protein sequence ID" value="ASS37527.1"/>
    <property type="molecule type" value="Genomic_DNA"/>
</dbReference>
<keyword evidence="1" id="KW-0472">Membrane</keyword>
<sequence length="578" mass="60500">MKASIRYGKNVALVLAFLLALLMVIPSNMAYAATKYTATGSETAAELTAIIDGTTTDASGNKYDVIEFPAGTYNYTMTAPVHIRRTVTIKADAGANVVFNGGDFRGYAGSNTTFTGAGSFLLKKPINYGIWSNDASVKFNFENTNFTIDGAPGFGLYGLSGGNTTNVKGGTFVIRNCSTSGNEGGFELDGGAFNVSDGAKVTFENNGNGTFGDLYMNGKMTVTGANTKVTINESRAGNSYGMVLAGIGALKIDGATVEVNTTTASRGINAGSNAANTIDIVKGGKLLVKAKGGTAVSGIRRAKVTASDDSILKVEGYKYALDGSLLYTSGKPHVTLDGETFDNGSVPILTGGTNGSVIMGGSVLEDYKEHVVDGVVTPTAGGNQVAKQPENANGELLTRFDIKGFSNKSINIAADPANAAHSAYTYNVGENHNGVAYVWAPAVKVNFWETKEALDNNDNSKMIKSLTTIRGNNLKLVGAVAPSEPAAPAGKVFSHWVNAETGQAFDVNTALVKGETNVYPEYKDATTQTPSNKVEKKVIKVQKVGPKTGDVQRVALYAGVLIVTIIALISVVRLKRRA</sequence>
<accession>A0A223ARE6</accession>
<dbReference type="SUPFAM" id="SSF51126">
    <property type="entry name" value="Pectin lyase-like"/>
    <property type="match status" value="1"/>
</dbReference>
<dbReference type="InterPro" id="IPR011050">
    <property type="entry name" value="Pectin_lyase_fold/virulence"/>
</dbReference>
<evidence type="ECO:0000256" key="1">
    <source>
        <dbReference type="SAM" id="Phobius"/>
    </source>
</evidence>
<dbReference type="RefSeq" id="WP_094233748.1">
    <property type="nucleotide sequence ID" value="NZ_CP016199.1"/>
</dbReference>
<feature type="signal peptide" evidence="2">
    <location>
        <begin position="1"/>
        <end position="32"/>
    </location>
</feature>
<keyword evidence="4" id="KW-1185">Reference proteome</keyword>
<keyword evidence="1" id="KW-0812">Transmembrane</keyword>
<keyword evidence="1" id="KW-1133">Transmembrane helix</keyword>
<organism evidence="3 4">
    <name type="scientific">Mogibacterium pumilum</name>
    <dbReference type="NCBI Taxonomy" id="86332"/>
    <lineage>
        <taxon>Bacteria</taxon>
        <taxon>Bacillati</taxon>
        <taxon>Bacillota</taxon>
        <taxon>Clostridia</taxon>
        <taxon>Peptostreptococcales</taxon>
        <taxon>Anaerovoracaceae</taxon>
        <taxon>Mogibacterium</taxon>
    </lineage>
</organism>
<name>A0A223ARE6_9FIRM</name>
<dbReference type="AlphaFoldDB" id="A0A223ARE6"/>
<protein>
    <submittedName>
        <fullName evidence="3">Sortase</fullName>
    </submittedName>
</protein>
<proteinExistence type="predicted"/>
<feature type="chain" id="PRO_5012804533" evidence="2">
    <location>
        <begin position="33"/>
        <end position="578"/>
    </location>
</feature>
<feature type="transmembrane region" description="Helical" evidence="1">
    <location>
        <begin position="554"/>
        <end position="574"/>
    </location>
</feature>
<evidence type="ECO:0000256" key="2">
    <source>
        <dbReference type="SAM" id="SignalP"/>
    </source>
</evidence>
<evidence type="ECO:0000313" key="4">
    <source>
        <dbReference type="Proteomes" id="UP000214689"/>
    </source>
</evidence>
<reference evidence="4" key="1">
    <citation type="submission" date="2016-05" db="EMBL/GenBank/DDBJ databases">
        <authorList>
            <person name="Holder M.E."/>
            <person name="Ajami N.J."/>
            <person name="Petrosino J.F."/>
        </authorList>
    </citation>
    <scope>NUCLEOTIDE SEQUENCE [LARGE SCALE GENOMIC DNA]</scope>
    <source>
        <strain evidence="4">ATCC 700696</strain>
    </source>
</reference>
<dbReference type="OrthoDB" id="2078900at2"/>
<gene>
    <name evidence="3" type="ORF">AXF17_03005</name>
</gene>
<evidence type="ECO:0000313" key="3">
    <source>
        <dbReference type="EMBL" id="ASS37527.1"/>
    </source>
</evidence>
<dbReference type="Proteomes" id="UP000214689">
    <property type="component" value="Chromosome"/>
</dbReference>
<keyword evidence="2" id="KW-0732">Signal</keyword>